<dbReference type="NCBIfam" id="NF001221">
    <property type="entry name" value="PRK00197.1"/>
    <property type="match status" value="1"/>
</dbReference>
<dbReference type="PROSITE" id="PS01223">
    <property type="entry name" value="PROA"/>
    <property type="match status" value="1"/>
</dbReference>
<dbReference type="EC" id="1.2.1.41" evidence="7"/>
<dbReference type="InterPro" id="IPR016163">
    <property type="entry name" value="Ald_DH_C"/>
</dbReference>
<dbReference type="GO" id="GO:0055129">
    <property type="term" value="P:L-proline biosynthetic process"/>
    <property type="evidence" value="ECO:0007669"/>
    <property type="project" value="UniProtKB-UniRule"/>
</dbReference>
<dbReference type="NCBIfam" id="TIGR00407">
    <property type="entry name" value="proA"/>
    <property type="match status" value="1"/>
</dbReference>
<keyword evidence="7" id="KW-0963">Cytoplasm</keyword>
<comment type="similarity">
    <text evidence="7">Belongs to the gamma-glutamyl phosphate reductase family.</text>
</comment>
<comment type="pathway">
    <text evidence="1 7">Amino-acid biosynthesis; L-proline biosynthesis; L-glutamate 5-semialdehyde from L-glutamate: step 2/2.</text>
</comment>
<dbReference type="UniPathway" id="UPA00098">
    <property type="reaction ID" value="UER00360"/>
</dbReference>
<dbReference type="SUPFAM" id="SSF53720">
    <property type="entry name" value="ALDH-like"/>
    <property type="match status" value="1"/>
</dbReference>
<reference evidence="9 10" key="1">
    <citation type="submission" date="2019-03" db="EMBL/GenBank/DDBJ databases">
        <title>Metabolic potential of uncultured bacteria and archaea associated with petroleum seepage in deep-sea sediments.</title>
        <authorList>
            <person name="Dong X."/>
            <person name="Hubert C."/>
        </authorList>
    </citation>
    <scope>NUCLEOTIDE SEQUENCE [LARGE SCALE GENOMIC DNA]</scope>
    <source>
        <strain evidence="9">E29_bin52</strain>
    </source>
</reference>
<dbReference type="AlphaFoldDB" id="A0A523WBS0"/>
<comment type="caution">
    <text evidence="9">The sequence shown here is derived from an EMBL/GenBank/DDBJ whole genome shotgun (WGS) entry which is preliminary data.</text>
</comment>
<accession>A0A523WBS0</accession>
<dbReference type="GO" id="GO:0005737">
    <property type="term" value="C:cytoplasm"/>
    <property type="evidence" value="ECO:0007669"/>
    <property type="project" value="UniProtKB-SubCell"/>
</dbReference>
<evidence type="ECO:0000313" key="10">
    <source>
        <dbReference type="Proteomes" id="UP000319130"/>
    </source>
</evidence>
<name>A0A523WBS0_UNCAE</name>
<keyword evidence="4 7" id="KW-0521">NADP</keyword>
<comment type="catalytic activity">
    <reaction evidence="6 7">
        <text>L-glutamate 5-semialdehyde + phosphate + NADP(+) = L-glutamyl 5-phosphate + NADPH + H(+)</text>
        <dbReference type="Rhea" id="RHEA:19541"/>
        <dbReference type="ChEBI" id="CHEBI:15378"/>
        <dbReference type="ChEBI" id="CHEBI:43474"/>
        <dbReference type="ChEBI" id="CHEBI:57783"/>
        <dbReference type="ChEBI" id="CHEBI:58066"/>
        <dbReference type="ChEBI" id="CHEBI:58274"/>
        <dbReference type="ChEBI" id="CHEBI:58349"/>
        <dbReference type="EC" id="1.2.1.41"/>
    </reaction>
</comment>
<comment type="function">
    <text evidence="7">Catalyzes the NADPH-dependent reduction of L-glutamate 5-phosphate into L-glutamate 5-semialdehyde and phosphate. The product spontaneously undergoes cyclization to form 1-pyrroline-5-carboxylate.</text>
</comment>
<gene>
    <name evidence="7" type="primary">proA</name>
    <name evidence="9" type="ORF">E3J48_01115</name>
</gene>
<dbReference type="Pfam" id="PF00171">
    <property type="entry name" value="Aldedh"/>
    <property type="match status" value="1"/>
</dbReference>
<keyword evidence="5 7" id="KW-0560">Oxidoreductase</keyword>
<feature type="domain" description="Aldehyde dehydrogenase" evidence="8">
    <location>
        <begin position="7"/>
        <end position="284"/>
    </location>
</feature>
<protein>
    <recommendedName>
        <fullName evidence="7">Gamma-glutamyl phosphate reductase</fullName>
        <shortName evidence="7">GPR</shortName>
        <ecNumber evidence="7">1.2.1.41</ecNumber>
    </recommendedName>
    <alternativeName>
        <fullName evidence="7">Glutamate-5-semialdehyde dehydrogenase</fullName>
    </alternativeName>
    <alternativeName>
        <fullName evidence="7">Glutamyl-gamma-semialdehyde dehydrogenase</fullName>
        <shortName evidence="7">GSA dehydrogenase</shortName>
    </alternativeName>
</protein>
<organism evidence="9 10">
    <name type="scientific">Aerophobetes bacterium</name>
    <dbReference type="NCBI Taxonomy" id="2030807"/>
    <lineage>
        <taxon>Bacteria</taxon>
        <taxon>Candidatus Aerophobota</taxon>
    </lineage>
</organism>
<dbReference type="CDD" id="cd07079">
    <property type="entry name" value="ALDH_F18-19_ProA-GPR"/>
    <property type="match status" value="1"/>
</dbReference>
<dbReference type="InterPro" id="IPR000965">
    <property type="entry name" value="GPR_dom"/>
</dbReference>
<evidence type="ECO:0000256" key="2">
    <source>
        <dbReference type="ARBA" id="ARBA00022605"/>
    </source>
</evidence>
<sequence length="418" mass="45738">MDIKKSVLAKARMAREAARALSTTPSRERNEFVGRAAATLVTAKEEILRENQKDVQSAEQQGLARAFIDRLTLNEKRIEEMATTLREIAGMPDPVNRIIAGWRRPNGLMIEKVTVPIGVIGLVYESRPNVTTDAAGLCIKSANAVILRGGSEALNSNLKICGLLQQVASACHLPKGCVQMIETTDRKAVEELLKLDKYVDVVVPRGGKSLISAVTKMASMPVIKHYEGVCHTYVDSEVDLDLAYRVCFNAKVQRPGTCNAMETLLVHKNVASSFLPKMAKLLEDAGVEIRGCSATRRMIPSALGAKETDWATEYLDLTLSVKIVQSLTDAIEHIQKYGSGHSEAILTKSYDAARRFTQAVDASAVFMNTSTRFNDGYQFGLGAELGISTDKLHVRGPMGLEALVTYKYVVYGDGQVRE</sequence>
<dbReference type="InterPro" id="IPR020593">
    <property type="entry name" value="G-glutamylP_reductase_CS"/>
</dbReference>
<dbReference type="Proteomes" id="UP000319130">
    <property type="component" value="Unassembled WGS sequence"/>
</dbReference>
<evidence type="ECO:0000256" key="5">
    <source>
        <dbReference type="ARBA" id="ARBA00023002"/>
    </source>
</evidence>
<dbReference type="PANTHER" id="PTHR11063:SF8">
    <property type="entry name" value="DELTA-1-PYRROLINE-5-CARBOXYLATE SYNTHASE"/>
    <property type="match status" value="1"/>
</dbReference>
<keyword evidence="3 7" id="KW-0641">Proline biosynthesis</keyword>
<dbReference type="PIRSF" id="PIRSF000151">
    <property type="entry name" value="GPR"/>
    <property type="match status" value="1"/>
</dbReference>
<dbReference type="Gene3D" id="3.40.309.10">
    <property type="entry name" value="Aldehyde Dehydrogenase, Chain A, domain 2"/>
    <property type="match status" value="1"/>
</dbReference>
<dbReference type="EMBL" id="SOIZ01000052">
    <property type="protein sequence ID" value="TET64485.1"/>
    <property type="molecule type" value="Genomic_DNA"/>
</dbReference>
<evidence type="ECO:0000313" key="9">
    <source>
        <dbReference type="EMBL" id="TET64485.1"/>
    </source>
</evidence>
<dbReference type="PANTHER" id="PTHR11063">
    <property type="entry name" value="GLUTAMATE SEMIALDEHYDE DEHYDROGENASE"/>
    <property type="match status" value="1"/>
</dbReference>
<evidence type="ECO:0000256" key="7">
    <source>
        <dbReference type="HAMAP-Rule" id="MF_00412"/>
    </source>
</evidence>
<dbReference type="InterPro" id="IPR016162">
    <property type="entry name" value="Ald_DH_N"/>
</dbReference>
<dbReference type="InterPro" id="IPR015590">
    <property type="entry name" value="Aldehyde_DH_dom"/>
</dbReference>
<dbReference type="FunFam" id="3.40.309.10:FF:000006">
    <property type="entry name" value="Gamma-glutamyl phosphate reductase"/>
    <property type="match status" value="1"/>
</dbReference>
<comment type="subcellular location">
    <subcellularLocation>
        <location evidence="7">Cytoplasm</location>
    </subcellularLocation>
</comment>
<dbReference type="GO" id="GO:0050661">
    <property type="term" value="F:NADP binding"/>
    <property type="evidence" value="ECO:0007669"/>
    <property type="project" value="InterPro"/>
</dbReference>
<evidence type="ECO:0000256" key="3">
    <source>
        <dbReference type="ARBA" id="ARBA00022650"/>
    </source>
</evidence>
<evidence type="ECO:0000256" key="4">
    <source>
        <dbReference type="ARBA" id="ARBA00022857"/>
    </source>
</evidence>
<dbReference type="HAMAP" id="MF_00412">
    <property type="entry name" value="ProA"/>
    <property type="match status" value="1"/>
</dbReference>
<evidence type="ECO:0000259" key="8">
    <source>
        <dbReference type="Pfam" id="PF00171"/>
    </source>
</evidence>
<keyword evidence="2 7" id="KW-0028">Amino-acid biosynthesis</keyword>
<evidence type="ECO:0000256" key="6">
    <source>
        <dbReference type="ARBA" id="ARBA00049024"/>
    </source>
</evidence>
<dbReference type="Gene3D" id="3.40.605.10">
    <property type="entry name" value="Aldehyde Dehydrogenase, Chain A, domain 1"/>
    <property type="match status" value="1"/>
</dbReference>
<dbReference type="GO" id="GO:0004350">
    <property type="term" value="F:glutamate-5-semialdehyde dehydrogenase activity"/>
    <property type="evidence" value="ECO:0007669"/>
    <property type="project" value="UniProtKB-UniRule"/>
</dbReference>
<dbReference type="InterPro" id="IPR012134">
    <property type="entry name" value="Glu-5-SA_DH"/>
</dbReference>
<dbReference type="InterPro" id="IPR016161">
    <property type="entry name" value="Ald_DH/histidinol_DH"/>
</dbReference>
<proteinExistence type="inferred from homology"/>
<evidence type="ECO:0000256" key="1">
    <source>
        <dbReference type="ARBA" id="ARBA00004985"/>
    </source>
</evidence>